<dbReference type="GO" id="GO:0005783">
    <property type="term" value="C:endoplasmic reticulum"/>
    <property type="evidence" value="ECO:0007669"/>
    <property type="project" value="TreeGrafter"/>
</dbReference>
<dbReference type="PIRSF" id="PIRSF015840">
    <property type="entry name" value="DUF284_TM_euk"/>
    <property type="match status" value="1"/>
</dbReference>
<evidence type="ECO:0000313" key="7">
    <source>
        <dbReference type="EMBL" id="RWS01705.1"/>
    </source>
</evidence>
<gene>
    <name evidence="7" type="ORF">B4U79_11510</name>
</gene>
<comment type="subcellular location">
    <subcellularLocation>
        <location evidence="1">Membrane</location>
        <topology evidence="1">Multi-pass membrane protein</topology>
    </subcellularLocation>
</comment>
<evidence type="ECO:0000256" key="6">
    <source>
        <dbReference type="SAM" id="Phobius"/>
    </source>
</evidence>
<evidence type="ECO:0000256" key="2">
    <source>
        <dbReference type="ARBA" id="ARBA00009457"/>
    </source>
</evidence>
<accession>A0A3S3PID2</accession>
<evidence type="ECO:0000256" key="4">
    <source>
        <dbReference type="ARBA" id="ARBA00022989"/>
    </source>
</evidence>
<dbReference type="PANTHER" id="PTHR10926">
    <property type="entry name" value="CELL CYCLE CONTROL PROTEIN 50"/>
    <property type="match status" value="1"/>
</dbReference>
<keyword evidence="4 6" id="KW-1133">Transmembrane helix</keyword>
<dbReference type="AlphaFoldDB" id="A0A3S3PID2"/>
<keyword evidence="5 6" id="KW-0472">Membrane</keyword>
<feature type="non-terminal residue" evidence="7">
    <location>
        <position position="352"/>
    </location>
</feature>
<proteinExistence type="inferred from homology"/>
<dbReference type="InterPro" id="IPR005045">
    <property type="entry name" value="CDC50/LEM3_fam"/>
</dbReference>
<organism evidence="7 8">
    <name type="scientific">Dinothrombium tinctorium</name>
    <dbReference type="NCBI Taxonomy" id="1965070"/>
    <lineage>
        <taxon>Eukaryota</taxon>
        <taxon>Metazoa</taxon>
        <taxon>Ecdysozoa</taxon>
        <taxon>Arthropoda</taxon>
        <taxon>Chelicerata</taxon>
        <taxon>Arachnida</taxon>
        <taxon>Acari</taxon>
        <taxon>Acariformes</taxon>
        <taxon>Trombidiformes</taxon>
        <taxon>Prostigmata</taxon>
        <taxon>Anystina</taxon>
        <taxon>Parasitengona</taxon>
        <taxon>Trombidioidea</taxon>
        <taxon>Trombidiidae</taxon>
        <taxon>Dinothrombium</taxon>
    </lineage>
</organism>
<dbReference type="Pfam" id="PF03381">
    <property type="entry name" value="CDC50"/>
    <property type="match status" value="1"/>
</dbReference>
<dbReference type="GO" id="GO:0005794">
    <property type="term" value="C:Golgi apparatus"/>
    <property type="evidence" value="ECO:0007669"/>
    <property type="project" value="TreeGrafter"/>
</dbReference>
<dbReference type="STRING" id="1965070.A0A3S3PID2"/>
<dbReference type="OrthoDB" id="340608at2759"/>
<evidence type="ECO:0000256" key="5">
    <source>
        <dbReference type="ARBA" id="ARBA00023136"/>
    </source>
</evidence>
<feature type="transmembrane region" description="Helical" evidence="6">
    <location>
        <begin position="39"/>
        <end position="65"/>
    </location>
</feature>
<sequence>MPVNFVYEVNSERELQELKNKQTARDALRRQRLPAWEPILTPTAVLSSILLIGFALIVIGIMLLITIEQVNEKVIDYTNCVSSVNIRENCSTVIARNIYEPCWCIQRFSLDEDFGADAFFYYRLSHYHQNLRRYINSKDSKQLLGYDHRKKVSKKCEPFEKNFDPLQGQVLPIAPCGAIANSLFNDTFKLYFIENMSLIPVEIIETDISWPTDKKHLYINPPNMNFEGFTKPPYWRKYVFELDLNNSDNNGYQNEHFIVWMRTSAFPTFRKLWGRIDHKNRFSRSLPKGNYVLQINYNYPVISFGGAKSVIISNTSWLGGKNYFLGYAYIVCGTLFVILDIALFAIYYLYGY</sequence>
<name>A0A3S3PID2_9ACAR</name>
<dbReference type="PANTHER" id="PTHR10926:SF0">
    <property type="entry name" value="CDC50, ISOFORM A"/>
    <property type="match status" value="1"/>
</dbReference>
<keyword evidence="3 6" id="KW-0812">Transmembrane</keyword>
<protein>
    <submittedName>
        <fullName evidence="7">Cell cycle control protein 50A-like protein</fullName>
    </submittedName>
</protein>
<dbReference type="Proteomes" id="UP000285301">
    <property type="component" value="Unassembled WGS sequence"/>
</dbReference>
<comment type="similarity">
    <text evidence="2">Belongs to the CDC50/LEM3 family.</text>
</comment>
<evidence type="ECO:0000313" key="8">
    <source>
        <dbReference type="Proteomes" id="UP000285301"/>
    </source>
</evidence>
<comment type="caution">
    <text evidence="7">The sequence shown here is derived from an EMBL/GenBank/DDBJ whole genome shotgun (WGS) entry which is preliminary data.</text>
</comment>
<feature type="transmembrane region" description="Helical" evidence="6">
    <location>
        <begin position="324"/>
        <end position="350"/>
    </location>
</feature>
<keyword evidence="8" id="KW-1185">Reference proteome</keyword>
<reference evidence="7 8" key="1">
    <citation type="journal article" date="2018" name="Gigascience">
        <title>Genomes of trombidid mites reveal novel predicted allergens and laterally-transferred genes associated with secondary metabolism.</title>
        <authorList>
            <person name="Dong X."/>
            <person name="Chaisiri K."/>
            <person name="Xia D."/>
            <person name="Armstrong S.D."/>
            <person name="Fang Y."/>
            <person name="Donnelly M.J."/>
            <person name="Kadowaki T."/>
            <person name="McGarry J.W."/>
            <person name="Darby A.C."/>
            <person name="Makepeace B.L."/>
        </authorList>
    </citation>
    <scope>NUCLEOTIDE SEQUENCE [LARGE SCALE GENOMIC DNA]</scope>
    <source>
        <strain evidence="7">UoL-WK</strain>
    </source>
</reference>
<dbReference type="GO" id="GO:0005886">
    <property type="term" value="C:plasma membrane"/>
    <property type="evidence" value="ECO:0007669"/>
    <property type="project" value="TreeGrafter"/>
</dbReference>
<evidence type="ECO:0000256" key="3">
    <source>
        <dbReference type="ARBA" id="ARBA00022692"/>
    </source>
</evidence>
<dbReference type="EMBL" id="NCKU01008754">
    <property type="protein sequence ID" value="RWS01705.1"/>
    <property type="molecule type" value="Genomic_DNA"/>
</dbReference>
<evidence type="ECO:0000256" key="1">
    <source>
        <dbReference type="ARBA" id="ARBA00004141"/>
    </source>
</evidence>